<proteinExistence type="predicted"/>
<gene>
    <name evidence="1" type="ORF">SAMN04324258_1265</name>
</gene>
<protein>
    <submittedName>
        <fullName evidence="1">Uncharacterized protein</fullName>
    </submittedName>
</protein>
<reference evidence="1 2" key="1">
    <citation type="submission" date="2017-02" db="EMBL/GenBank/DDBJ databases">
        <authorList>
            <person name="Peterson S.W."/>
        </authorList>
    </citation>
    <scope>NUCLEOTIDE SEQUENCE [LARGE SCALE GENOMIC DNA]</scope>
    <source>
        <strain evidence="1 2">DSM 21481</strain>
    </source>
</reference>
<dbReference type="STRING" id="526729.SAMN04324258_1265"/>
<dbReference type="EMBL" id="FUZQ01000002">
    <property type="protein sequence ID" value="SKC49222.1"/>
    <property type="molecule type" value="Genomic_DNA"/>
</dbReference>
<accession>A0A1T5JD66</accession>
<evidence type="ECO:0000313" key="1">
    <source>
        <dbReference type="EMBL" id="SKC49222.1"/>
    </source>
</evidence>
<dbReference type="Proteomes" id="UP000189777">
    <property type="component" value="Unassembled WGS sequence"/>
</dbReference>
<dbReference type="OrthoDB" id="3730098at2"/>
<sequence>MSGPSAYPRPLTARERATLVAMVEHGRPDDDAAVAPQRRARWRQRADAGLVYGRCGCGQCPSIDLGDLDGPARGTGSRVVLAAEHGTTIVLLFVDDDRPSYLELFEVGESGRHDQFPDPGGLVF</sequence>
<name>A0A1T5JD66_9MICO</name>
<keyword evidence="2" id="KW-1185">Reference proteome</keyword>
<dbReference type="RefSeq" id="WP_079572548.1">
    <property type="nucleotide sequence ID" value="NZ_FUZQ01000002.1"/>
</dbReference>
<dbReference type="AlphaFoldDB" id="A0A1T5JD66"/>
<organism evidence="1 2">
    <name type="scientific">Krasilnikoviella flava</name>
    <dbReference type="NCBI Taxonomy" id="526729"/>
    <lineage>
        <taxon>Bacteria</taxon>
        <taxon>Bacillati</taxon>
        <taxon>Actinomycetota</taxon>
        <taxon>Actinomycetes</taxon>
        <taxon>Micrococcales</taxon>
        <taxon>Promicromonosporaceae</taxon>
        <taxon>Krasilnikoviella</taxon>
    </lineage>
</organism>
<evidence type="ECO:0000313" key="2">
    <source>
        <dbReference type="Proteomes" id="UP000189777"/>
    </source>
</evidence>